<sequence length="579" mass="60386">MSLLPDEPEDGPDSNPYVHSAGPAILLPADAIGNIVSRTNKLISDHREWLANLPLENKKDKRQIVAVRQASSTPISSLNGQIAGPSPLPSPGAIGIVPPPNSLLTTISVTTISNGGTITASIAFPAPVTASLPAGSAAASASIASLQAALNSANSALASARLSASIALATASASLQAAVNNASIQSQSARLATQSASSAIASAQASASQAVVAAQSSASANILSANNALQAVQTSASAAVAGANALASGAQATATNAIAQAQATISAVASQASAAIAASRITAMNRTTFVLAITFSILGSSLITILLFYLIVRYRRNKRIQRQDELKSKIRRKRHESEESDGPSLSEFPLPMNRTQWSRVNSEERRSGRNRSAGRGDTGYWPRGNDRVSANDRERQAYMRGAGEMAEIDYPPPLATRKTWTVGPVPGERERAANRQRTTEPFMASSGSSDASLTRQTWSPSKDDLLQSQSATLVTTPGLPTGMSALSRDGPSSGRPSNLVRKNTLTYDPEHPDRPPKFTTWLEDSFRSVSPFPTVGAVQTARPEVSRAVLGRQSVRVGNGRPYGERGDSDGSAIIGAAI</sequence>
<organism evidence="3 4">
    <name type="scientific">Cadophora malorum</name>
    <dbReference type="NCBI Taxonomy" id="108018"/>
    <lineage>
        <taxon>Eukaryota</taxon>
        <taxon>Fungi</taxon>
        <taxon>Dikarya</taxon>
        <taxon>Ascomycota</taxon>
        <taxon>Pezizomycotina</taxon>
        <taxon>Leotiomycetes</taxon>
        <taxon>Helotiales</taxon>
        <taxon>Ploettnerulaceae</taxon>
        <taxon>Cadophora</taxon>
    </lineage>
</organism>
<feature type="region of interest" description="Disordered" evidence="1">
    <location>
        <begin position="330"/>
        <end position="391"/>
    </location>
</feature>
<gene>
    <name evidence="3" type="ORF">IFR04_014844</name>
</gene>
<dbReference type="OrthoDB" id="3599676at2759"/>
<reference evidence="3" key="1">
    <citation type="submission" date="2021-02" db="EMBL/GenBank/DDBJ databases">
        <title>Genome sequence Cadophora malorum strain M34.</title>
        <authorList>
            <person name="Stefanovic E."/>
            <person name="Vu D."/>
            <person name="Scully C."/>
            <person name="Dijksterhuis J."/>
            <person name="Roader J."/>
            <person name="Houbraken J."/>
        </authorList>
    </citation>
    <scope>NUCLEOTIDE SEQUENCE</scope>
    <source>
        <strain evidence="3">M34</strain>
    </source>
</reference>
<dbReference type="EMBL" id="JAFJYH010000416">
    <property type="protein sequence ID" value="KAG4412027.1"/>
    <property type="molecule type" value="Genomic_DNA"/>
</dbReference>
<keyword evidence="2" id="KW-0472">Membrane</keyword>
<comment type="caution">
    <text evidence="3">The sequence shown here is derived from an EMBL/GenBank/DDBJ whole genome shotgun (WGS) entry which is preliminary data.</text>
</comment>
<keyword evidence="4" id="KW-1185">Reference proteome</keyword>
<keyword evidence="2" id="KW-1133">Transmembrane helix</keyword>
<name>A0A8H7T2K5_9HELO</name>
<feature type="compositionally biased region" description="Polar residues" evidence="1">
    <location>
        <begin position="445"/>
        <end position="475"/>
    </location>
</feature>
<evidence type="ECO:0000313" key="4">
    <source>
        <dbReference type="Proteomes" id="UP000664132"/>
    </source>
</evidence>
<evidence type="ECO:0000256" key="1">
    <source>
        <dbReference type="SAM" id="MobiDB-lite"/>
    </source>
</evidence>
<protein>
    <submittedName>
        <fullName evidence="3">Uncharacterized protein</fullName>
    </submittedName>
</protein>
<feature type="region of interest" description="Disordered" evidence="1">
    <location>
        <begin position="415"/>
        <end position="515"/>
    </location>
</feature>
<dbReference type="Proteomes" id="UP000664132">
    <property type="component" value="Unassembled WGS sequence"/>
</dbReference>
<feature type="compositionally biased region" description="Polar residues" evidence="1">
    <location>
        <begin position="494"/>
        <end position="506"/>
    </location>
</feature>
<feature type="transmembrane region" description="Helical" evidence="2">
    <location>
        <begin position="289"/>
        <end position="312"/>
    </location>
</feature>
<proteinExistence type="predicted"/>
<evidence type="ECO:0000256" key="2">
    <source>
        <dbReference type="SAM" id="Phobius"/>
    </source>
</evidence>
<keyword evidence="2" id="KW-0812">Transmembrane</keyword>
<accession>A0A8H7T2K5</accession>
<evidence type="ECO:0000313" key="3">
    <source>
        <dbReference type="EMBL" id="KAG4412027.1"/>
    </source>
</evidence>
<feature type="region of interest" description="Disordered" evidence="1">
    <location>
        <begin position="557"/>
        <end position="579"/>
    </location>
</feature>
<dbReference type="AlphaFoldDB" id="A0A8H7T2K5"/>